<name>A0A067MQW9_BOTB1</name>
<gene>
    <name evidence="2" type="ORF">BOTBODRAFT_110345</name>
</gene>
<feature type="domain" description="MULE transposase" evidence="1">
    <location>
        <begin position="149"/>
        <end position="243"/>
    </location>
</feature>
<evidence type="ECO:0000313" key="2">
    <source>
        <dbReference type="EMBL" id="KDQ14257.1"/>
    </source>
</evidence>
<accession>A0A067MQW9</accession>
<dbReference type="Pfam" id="PF10551">
    <property type="entry name" value="MULE"/>
    <property type="match status" value="1"/>
</dbReference>
<protein>
    <recommendedName>
        <fullName evidence="1">MULE transposase domain-containing protein</fullName>
    </recommendedName>
</protein>
<dbReference type="OrthoDB" id="2437251at2759"/>
<dbReference type="AlphaFoldDB" id="A0A067MQW9"/>
<evidence type="ECO:0000259" key="1">
    <source>
        <dbReference type="Pfam" id="PF10551"/>
    </source>
</evidence>
<dbReference type="EMBL" id="KL198038">
    <property type="protein sequence ID" value="KDQ14257.1"/>
    <property type="molecule type" value="Genomic_DNA"/>
</dbReference>
<dbReference type="Proteomes" id="UP000027195">
    <property type="component" value="Unassembled WGS sequence"/>
</dbReference>
<dbReference type="InterPro" id="IPR018289">
    <property type="entry name" value="MULE_transposase_dom"/>
</dbReference>
<keyword evidence="3" id="KW-1185">Reference proteome</keyword>
<dbReference type="HOGENOM" id="CLU_044890_0_0_1"/>
<evidence type="ECO:0000313" key="3">
    <source>
        <dbReference type="Proteomes" id="UP000027195"/>
    </source>
</evidence>
<dbReference type="STRING" id="930990.A0A067MQW9"/>
<sequence>MAAFDCRGYVTVSVDEAMPFIDITVRHEENHVPYCDVSLPPDVKAVVQNSLDKNVTQIWNDVLTLYPSPNFTRKSVYRLWYSLVRGRWSLDSDQVLSAEKLLERGEEAGGLGAYSFKRISLDIPDGYSAISFSIPEMIERWGGRLREVAIDSAWGTNKGGYEIFSLLGEAYGSGMPLGYLLVKSIGKAAPNSKQHLLEQFLRHFRDEYKLTVNFTLSDKDFAEIGACRSVFPRAKHQLCFWHCLRAVKRRLSILRRQPAHYDWQEAVSEFTLIEPTFLPKAQRSSSTHVSSHAPTALHMLTSTFDRILYHPKNLFHS</sequence>
<organism evidence="2 3">
    <name type="scientific">Botryobasidium botryosum (strain FD-172 SS1)</name>
    <dbReference type="NCBI Taxonomy" id="930990"/>
    <lineage>
        <taxon>Eukaryota</taxon>
        <taxon>Fungi</taxon>
        <taxon>Dikarya</taxon>
        <taxon>Basidiomycota</taxon>
        <taxon>Agaricomycotina</taxon>
        <taxon>Agaricomycetes</taxon>
        <taxon>Cantharellales</taxon>
        <taxon>Botryobasidiaceae</taxon>
        <taxon>Botryobasidium</taxon>
    </lineage>
</organism>
<proteinExistence type="predicted"/>
<dbReference type="InParanoid" id="A0A067MQW9"/>
<reference evidence="3" key="1">
    <citation type="journal article" date="2014" name="Proc. Natl. Acad. Sci. U.S.A.">
        <title>Extensive sampling of basidiomycete genomes demonstrates inadequacy of the white-rot/brown-rot paradigm for wood decay fungi.</title>
        <authorList>
            <person name="Riley R."/>
            <person name="Salamov A.A."/>
            <person name="Brown D.W."/>
            <person name="Nagy L.G."/>
            <person name="Floudas D."/>
            <person name="Held B.W."/>
            <person name="Levasseur A."/>
            <person name="Lombard V."/>
            <person name="Morin E."/>
            <person name="Otillar R."/>
            <person name="Lindquist E.A."/>
            <person name="Sun H."/>
            <person name="LaButti K.M."/>
            <person name="Schmutz J."/>
            <person name="Jabbour D."/>
            <person name="Luo H."/>
            <person name="Baker S.E."/>
            <person name="Pisabarro A.G."/>
            <person name="Walton J.D."/>
            <person name="Blanchette R.A."/>
            <person name="Henrissat B."/>
            <person name="Martin F."/>
            <person name="Cullen D."/>
            <person name="Hibbett D.S."/>
            <person name="Grigoriev I.V."/>
        </authorList>
    </citation>
    <scope>NUCLEOTIDE SEQUENCE [LARGE SCALE GENOMIC DNA]</scope>
    <source>
        <strain evidence="3">FD-172 SS1</strain>
    </source>
</reference>